<reference evidence="1 2" key="1">
    <citation type="submission" date="2011-01" db="EMBL/GenBank/DDBJ databases">
        <title>Whole genome sequence of Amphibacillus xylinus NBRC 15112.</title>
        <authorList>
            <person name="Nakazawa H."/>
            <person name="Katano Y."/>
            <person name="Nakamura S."/>
            <person name="Sasagawa M."/>
            <person name="Fukada J."/>
            <person name="Arai T."/>
            <person name="Sasakura N."/>
            <person name="Mochizuki D."/>
            <person name="Hosoyama A."/>
            <person name="Harada K."/>
            <person name="Horikawa H."/>
            <person name="Kato Y."/>
            <person name="Harada T."/>
            <person name="Sasaki K."/>
            <person name="Sekiguchi M."/>
            <person name="Hodoyama M."/>
            <person name="Nishiko R."/>
            <person name="Narita H."/>
            <person name="Hanamaki A."/>
            <person name="Hata C."/>
            <person name="Konno Y."/>
            <person name="Niimura Y."/>
            <person name="Yamazaki S."/>
            <person name="Fujita N."/>
        </authorList>
    </citation>
    <scope>NUCLEOTIDE SEQUENCE [LARGE SCALE GENOMIC DNA]</scope>
    <source>
        <strain evidence="2">ATCC 51415 / DSM 6626 / JCM 7361 / LMG 17667 / NBRC 15112 / Ep01</strain>
    </source>
</reference>
<dbReference type="Proteomes" id="UP000006294">
    <property type="component" value="Chromosome"/>
</dbReference>
<evidence type="ECO:0000313" key="1">
    <source>
        <dbReference type="EMBL" id="BAM46358.1"/>
    </source>
</evidence>
<dbReference type="AlphaFoldDB" id="K0J5V5"/>
<name>K0J5V5_AMPXN</name>
<sequence length="77" mass="8705">MMAEYEFVETSSRNITENGQQLRVVNFRGTDQSSVPNEKLNVDGSFTMPLTEYFQAGVDGELPNKIKEYVVGRLQAE</sequence>
<dbReference type="STRING" id="698758.AXY_02260"/>
<dbReference type="EMBL" id="AP012050">
    <property type="protein sequence ID" value="BAM46358.1"/>
    <property type="molecule type" value="Genomic_DNA"/>
</dbReference>
<protein>
    <submittedName>
        <fullName evidence="1">Uncharacterized protein</fullName>
    </submittedName>
</protein>
<proteinExistence type="predicted"/>
<gene>
    <name evidence="1" type="ordered locus">AXY_02260</name>
</gene>
<dbReference type="KEGG" id="axl:AXY_02260"/>
<evidence type="ECO:0000313" key="2">
    <source>
        <dbReference type="Proteomes" id="UP000006294"/>
    </source>
</evidence>
<accession>K0J5V5</accession>
<dbReference type="HOGENOM" id="CLU_2630315_0_0_9"/>
<organism evidence="1 2">
    <name type="scientific">Amphibacillus xylanus (strain ATCC 51415 / DSM 6626 / JCM 7361 / LMG 17667 / NBRC 15112 / Ep01)</name>
    <dbReference type="NCBI Taxonomy" id="698758"/>
    <lineage>
        <taxon>Bacteria</taxon>
        <taxon>Bacillati</taxon>
        <taxon>Bacillota</taxon>
        <taxon>Bacilli</taxon>
        <taxon>Bacillales</taxon>
        <taxon>Bacillaceae</taxon>
        <taxon>Amphibacillus</taxon>
    </lineage>
</organism>
<keyword evidence="2" id="KW-1185">Reference proteome</keyword>